<feature type="domain" description="HTH araC/xylS-type" evidence="4">
    <location>
        <begin position="214"/>
        <end position="312"/>
    </location>
</feature>
<dbReference type="InterPro" id="IPR002818">
    <property type="entry name" value="DJ-1/PfpI"/>
</dbReference>
<evidence type="ECO:0000313" key="6">
    <source>
        <dbReference type="Proteomes" id="UP000243719"/>
    </source>
</evidence>
<dbReference type="RefSeq" id="WP_091903369.1">
    <property type="nucleotide sequence ID" value="NZ_FNLO01000001.1"/>
</dbReference>
<evidence type="ECO:0000313" key="5">
    <source>
        <dbReference type="EMBL" id="SDV46033.1"/>
    </source>
</evidence>
<dbReference type="InterPro" id="IPR018060">
    <property type="entry name" value="HTH_AraC"/>
</dbReference>
<keyword evidence="2 5" id="KW-0238">DNA-binding</keyword>
<dbReference type="STRING" id="1770053.SAMN05216551_10117"/>
<dbReference type="OrthoDB" id="8543772at2"/>
<dbReference type="PROSITE" id="PS00041">
    <property type="entry name" value="HTH_ARAC_FAMILY_1"/>
    <property type="match status" value="1"/>
</dbReference>
<dbReference type="InterPro" id="IPR018062">
    <property type="entry name" value="HTH_AraC-typ_CS"/>
</dbReference>
<dbReference type="PROSITE" id="PS01124">
    <property type="entry name" value="HTH_ARAC_FAMILY_2"/>
    <property type="match status" value="1"/>
</dbReference>
<dbReference type="Proteomes" id="UP000243719">
    <property type="component" value="Unassembled WGS sequence"/>
</dbReference>
<dbReference type="SMART" id="SM00342">
    <property type="entry name" value="HTH_ARAC"/>
    <property type="match status" value="1"/>
</dbReference>
<dbReference type="CDD" id="cd03137">
    <property type="entry name" value="GATase1_AraC_1"/>
    <property type="match status" value="1"/>
</dbReference>
<name>A0A1H2PIG1_9BURK</name>
<gene>
    <name evidence="5" type="ORF">SAMN05216551_10117</name>
</gene>
<dbReference type="EMBL" id="FNLO01000001">
    <property type="protein sequence ID" value="SDV46033.1"/>
    <property type="molecule type" value="Genomic_DNA"/>
</dbReference>
<organism evidence="5 6">
    <name type="scientific">Chitinasiproducens palmae</name>
    <dbReference type="NCBI Taxonomy" id="1770053"/>
    <lineage>
        <taxon>Bacteria</taxon>
        <taxon>Pseudomonadati</taxon>
        <taxon>Pseudomonadota</taxon>
        <taxon>Betaproteobacteria</taxon>
        <taxon>Burkholderiales</taxon>
        <taxon>Burkholderiaceae</taxon>
        <taxon>Chitinasiproducens</taxon>
    </lineage>
</organism>
<dbReference type="GO" id="GO:0003700">
    <property type="term" value="F:DNA-binding transcription factor activity"/>
    <property type="evidence" value="ECO:0007669"/>
    <property type="project" value="InterPro"/>
</dbReference>
<reference evidence="6" key="1">
    <citation type="submission" date="2016-09" db="EMBL/GenBank/DDBJ databases">
        <authorList>
            <person name="Varghese N."/>
            <person name="Submissions S."/>
        </authorList>
    </citation>
    <scope>NUCLEOTIDE SEQUENCE [LARGE SCALE GENOMIC DNA]</scope>
    <source>
        <strain evidence="6">JS23</strain>
    </source>
</reference>
<evidence type="ECO:0000259" key="4">
    <source>
        <dbReference type="PROSITE" id="PS01124"/>
    </source>
</evidence>
<dbReference type="GO" id="GO:0043565">
    <property type="term" value="F:sequence-specific DNA binding"/>
    <property type="evidence" value="ECO:0007669"/>
    <property type="project" value="InterPro"/>
</dbReference>
<evidence type="ECO:0000256" key="3">
    <source>
        <dbReference type="ARBA" id="ARBA00023163"/>
    </source>
</evidence>
<dbReference type="InterPro" id="IPR009057">
    <property type="entry name" value="Homeodomain-like_sf"/>
</dbReference>
<dbReference type="PANTHER" id="PTHR43130:SF3">
    <property type="entry name" value="HTH-TYPE TRANSCRIPTIONAL REGULATOR RV1931C"/>
    <property type="match status" value="1"/>
</dbReference>
<keyword evidence="3" id="KW-0804">Transcription</keyword>
<dbReference type="InterPro" id="IPR052158">
    <property type="entry name" value="INH-QAR"/>
</dbReference>
<dbReference type="Pfam" id="PF01965">
    <property type="entry name" value="DJ-1_PfpI"/>
    <property type="match status" value="1"/>
</dbReference>
<dbReference type="SUPFAM" id="SSF46689">
    <property type="entry name" value="Homeodomain-like"/>
    <property type="match status" value="2"/>
</dbReference>
<protein>
    <submittedName>
        <fullName evidence="5">Transcriptional regulator GlxA family, contains an amidase domain and an AraC-type DNA-binding HTH domain</fullName>
    </submittedName>
</protein>
<accession>A0A1H2PIG1</accession>
<keyword evidence="6" id="KW-1185">Reference proteome</keyword>
<sequence>MTVPRVAIVVNDHFSPFHFAVPHAVFSNRAAGERLFEVMVCAGEPGRLTSDAGLSIDAPYDLAAIARADIVVLPYWHDPAQRPHEPLLDAIRAAHAGNTQIVGLCLGTYVLAYAGLLAARRAATHWEYERDFERRFPDVQLDTNALYVEDGTLLTSAGTGAGLDCCLHLVRQRYGSAVANKLARRMVIPPHREGGQAQFIEQPVAPSTQDATINALLDHLRGHLAEAHDLLTLSARARMSRRTLTRHFLKATGLSVGDWLVAERLKRSQQLLESTGHSVEAIAELVGFQSAAALRQHFKTAFSVTPRQWRRTFGEPAPRGQACALLHDALALPGGSDAQTGAKAATG</sequence>
<keyword evidence="1" id="KW-0805">Transcription regulation</keyword>
<dbReference type="PANTHER" id="PTHR43130">
    <property type="entry name" value="ARAC-FAMILY TRANSCRIPTIONAL REGULATOR"/>
    <property type="match status" value="1"/>
</dbReference>
<dbReference type="InterPro" id="IPR029062">
    <property type="entry name" value="Class_I_gatase-like"/>
</dbReference>
<dbReference type="SUPFAM" id="SSF52317">
    <property type="entry name" value="Class I glutamine amidotransferase-like"/>
    <property type="match status" value="1"/>
</dbReference>
<dbReference type="Gene3D" id="1.10.10.60">
    <property type="entry name" value="Homeodomain-like"/>
    <property type="match status" value="1"/>
</dbReference>
<dbReference type="AlphaFoldDB" id="A0A1H2PIG1"/>
<dbReference type="Pfam" id="PF12833">
    <property type="entry name" value="HTH_18"/>
    <property type="match status" value="1"/>
</dbReference>
<evidence type="ECO:0000256" key="1">
    <source>
        <dbReference type="ARBA" id="ARBA00023015"/>
    </source>
</evidence>
<evidence type="ECO:0000256" key="2">
    <source>
        <dbReference type="ARBA" id="ARBA00023125"/>
    </source>
</evidence>
<proteinExistence type="predicted"/>
<dbReference type="Gene3D" id="3.40.50.880">
    <property type="match status" value="1"/>
</dbReference>